<protein>
    <submittedName>
        <fullName evidence="2">Uncharacterized protein</fullName>
    </submittedName>
</protein>
<dbReference type="EMBL" id="JACEIK010002693">
    <property type="protein sequence ID" value="MCD9638406.1"/>
    <property type="molecule type" value="Genomic_DNA"/>
</dbReference>
<dbReference type="Proteomes" id="UP000823775">
    <property type="component" value="Unassembled WGS sequence"/>
</dbReference>
<feature type="transmembrane region" description="Helical" evidence="1">
    <location>
        <begin position="39"/>
        <end position="58"/>
    </location>
</feature>
<name>A0ABS8UW12_DATST</name>
<comment type="caution">
    <text evidence="2">The sequence shown here is derived from an EMBL/GenBank/DDBJ whole genome shotgun (WGS) entry which is preliminary data.</text>
</comment>
<proteinExistence type="predicted"/>
<organism evidence="2 3">
    <name type="scientific">Datura stramonium</name>
    <name type="common">Jimsonweed</name>
    <name type="synonym">Common thornapple</name>
    <dbReference type="NCBI Taxonomy" id="4076"/>
    <lineage>
        <taxon>Eukaryota</taxon>
        <taxon>Viridiplantae</taxon>
        <taxon>Streptophyta</taxon>
        <taxon>Embryophyta</taxon>
        <taxon>Tracheophyta</taxon>
        <taxon>Spermatophyta</taxon>
        <taxon>Magnoliopsida</taxon>
        <taxon>eudicotyledons</taxon>
        <taxon>Gunneridae</taxon>
        <taxon>Pentapetalae</taxon>
        <taxon>asterids</taxon>
        <taxon>lamiids</taxon>
        <taxon>Solanales</taxon>
        <taxon>Solanaceae</taxon>
        <taxon>Solanoideae</taxon>
        <taxon>Datureae</taxon>
        <taxon>Datura</taxon>
    </lineage>
</organism>
<sequence length="66" mass="7140">MCRVGPTFEEPLDDDKATVLTDGVDDIYEGEVDDTTTGAIQWAIALIVILCVGSGFVIDKIMVYNS</sequence>
<keyword evidence="3" id="KW-1185">Reference proteome</keyword>
<accession>A0ABS8UW12</accession>
<keyword evidence="1" id="KW-0472">Membrane</keyword>
<keyword evidence="1" id="KW-0812">Transmembrane</keyword>
<reference evidence="2 3" key="1">
    <citation type="journal article" date="2021" name="BMC Genomics">
        <title>Datura genome reveals duplications of psychoactive alkaloid biosynthetic genes and high mutation rate following tissue culture.</title>
        <authorList>
            <person name="Rajewski A."/>
            <person name="Carter-House D."/>
            <person name="Stajich J."/>
            <person name="Litt A."/>
        </authorList>
    </citation>
    <scope>NUCLEOTIDE SEQUENCE [LARGE SCALE GENOMIC DNA]</scope>
    <source>
        <strain evidence="2">AR-01</strain>
    </source>
</reference>
<evidence type="ECO:0000313" key="2">
    <source>
        <dbReference type="EMBL" id="MCD9638406.1"/>
    </source>
</evidence>
<evidence type="ECO:0000313" key="3">
    <source>
        <dbReference type="Proteomes" id="UP000823775"/>
    </source>
</evidence>
<evidence type="ECO:0000256" key="1">
    <source>
        <dbReference type="SAM" id="Phobius"/>
    </source>
</evidence>
<gene>
    <name evidence="2" type="ORF">HAX54_022365</name>
</gene>
<keyword evidence="1" id="KW-1133">Transmembrane helix</keyword>